<protein>
    <recommendedName>
        <fullName evidence="4">Aminotransferase-like plant mobile domain-containing protein</fullName>
    </recommendedName>
</protein>
<evidence type="ECO:0000313" key="1">
    <source>
        <dbReference type="EMBL" id="GAA0186136.1"/>
    </source>
</evidence>
<reference evidence="1 3" key="1">
    <citation type="submission" date="2024-01" db="EMBL/GenBank/DDBJ databases">
        <title>The complete chloroplast genome sequence of Lithospermum erythrorhizon: insights into the phylogenetic relationship among Boraginaceae species and the maternal lineages of purple gromwells.</title>
        <authorList>
            <person name="Okada T."/>
            <person name="Watanabe K."/>
        </authorList>
    </citation>
    <scope>NUCLEOTIDE SEQUENCE [LARGE SCALE GENOMIC DNA]</scope>
</reference>
<dbReference type="AlphaFoldDB" id="A0AAV3S1X8"/>
<proteinExistence type="predicted"/>
<evidence type="ECO:0000313" key="2">
    <source>
        <dbReference type="EMBL" id="GAA0186376.1"/>
    </source>
</evidence>
<organism evidence="1 3">
    <name type="scientific">Lithospermum erythrorhizon</name>
    <name type="common">Purple gromwell</name>
    <name type="synonym">Lithospermum officinale var. erythrorhizon</name>
    <dbReference type="NCBI Taxonomy" id="34254"/>
    <lineage>
        <taxon>Eukaryota</taxon>
        <taxon>Viridiplantae</taxon>
        <taxon>Streptophyta</taxon>
        <taxon>Embryophyta</taxon>
        <taxon>Tracheophyta</taxon>
        <taxon>Spermatophyta</taxon>
        <taxon>Magnoliopsida</taxon>
        <taxon>eudicotyledons</taxon>
        <taxon>Gunneridae</taxon>
        <taxon>Pentapetalae</taxon>
        <taxon>asterids</taxon>
        <taxon>lamiids</taxon>
        <taxon>Boraginales</taxon>
        <taxon>Boraginaceae</taxon>
        <taxon>Boraginoideae</taxon>
        <taxon>Lithospermeae</taxon>
        <taxon>Lithospermum</taxon>
    </lineage>
</organism>
<sequence>MTSFFTLRDDSGTSLRISTRDTLPFFPYMLLCINGTFGYTLCYCEWVEDVLSRCSSVLSAAHLEKAVQASLYVYDCSDDMAKAICEYWSPSTNTLLTDLGELSLSLWDLYKLGGFPVRGQILDEVVPSAECLSLALPNKYRIPDYGIRT</sequence>
<dbReference type="EMBL" id="BAABME010013637">
    <property type="protein sequence ID" value="GAA0186376.1"/>
    <property type="molecule type" value="Genomic_DNA"/>
</dbReference>
<evidence type="ECO:0008006" key="4">
    <source>
        <dbReference type="Google" id="ProtNLM"/>
    </source>
</evidence>
<comment type="caution">
    <text evidence="1">The sequence shown here is derived from an EMBL/GenBank/DDBJ whole genome shotgun (WGS) entry which is preliminary data.</text>
</comment>
<dbReference type="Proteomes" id="UP001454036">
    <property type="component" value="Unassembled WGS sequence"/>
</dbReference>
<dbReference type="EMBL" id="BAABME010013408">
    <property type="protein sequence ID" value="GAA0186136.1"/>
    <property type="molecule type" value="Genomic_DNA"/>
</dbReference>
<evidence type="ECO:0000313" key="3">
    <source>
        <dbReference type="Proteomes" id="UP001454036"/>
    </source>
</evidence>
<keyword evidence="3" id="KW-1185">Reference proteome</keyword>
<gene>
    <name evidence="1" type="ORF">LIER_33424</name>
    <name evidence="2" type="ORF">LIER_33664</name>
</gene>
<name>A0AAV3S1X8_LITER</name>
<accession>A0AAV3S1X8</accession>